<dbReference type="PROSITE" id="PS50110">
    <property type="entry name" value="RESPONSE_REGULATORY"/>
    <property type="match status" value="1"/>
</dbReference>
<reference evidence="8 9" key="3">
    <citation type="submission" date="2021-02" db="EMBL/GenBank/DDBJ databases">
        <authorList>
            <person name="Merkel A.Y."/>
        </authorList>
    </citation>
    <scope>NUCLEOTIDE SEQUENCE [LARGE SCALE GENOMIC DNA]</scope>
    <source>
        <strain evidence="8 9">T05b</strain>
    </source>
</reference>
<protein>
    <submittedName>
        <fullName evidence="8">Response regulator</fullName>
    </submittedName>
</protein>
<dbReference type="SUPFAM" id="SSF46785">
    <property type="entry name" value="Winged helix' DNA-binding domain"/>
    <property type="match status" value="1"/>
</dbReference>
<evidence type="ECO:0000256" key="5">
    <source>
        <dbReference type="ARBA" id="ARBA00023012"/>
    </source>
</evidence>
<evidence type="ECO:0000256" key="2">
    <source>
        <dbReference type="ARBA" id="ARBA00022500"/>
    </source>
</evidence>
<dbReference type="SUPFAM" id="SSF52172">
    <property type="entry name" value="CheY-like"/>
    <property type="match status" value="1"/>
</dbReference>
<keyword evidence="4" id="KW-0283">Flagellar rotation</keyword>
<feature type="domain" description="Response regulatory" evidence="7">
    <location>
        <begin position="10"/>
        <end position="125"/>
    </location>
</feature>
<evidence type="ECO:0000256" key="3">
    <source>
        <dbReference type="ARBA" id="ARBA00022553"/>
    </source>
</evidence>
<reference evidence="8 9" key="2">
    <citation type="submission" date="2021-02" db="EMBL/GenBank/DDBJ databases">
        <title>Sulfurospirillum tamanensis sp. nov.</title>
        <authorList>
            <person name="Frolova A."/>
            <person name="Merkel A."/>
            <person name="Slobodkin A."/>
        </authorList>
    </citation>
    <scope>NUCLEOTIDE SEQUENCE [LARGE SCALE GENOMIC DNA]</scope>
    <source>
        <strain evidence="8 9">T05b</strain>
    </source>
</reference>
<evidence type="ECO:0000313" key="9">
    <source>
        <dbReference type="Proteomes" id="UP000703590"/>
    </source>
</evidence>
<accession>A0ABS2WTA6</accession>
<dbReference type="PANTHER" id="PTHR44591">
    <property type="entry name" value="STRESS RESPONSE REGULATOR PROTEIN 1"/>
    <property type="match status" value="1"/>
</dbReference>
<feature type="modified residue" description="4-aspartylphosphate" evidence="6">
    <location>
        <position position="59"/>
    </location>
</feature>
<dbReference type="Pfam" id="PF05732">
    <property type="entry name" value="RepL"/>
    <property type="match status" value="1"/>
</dbReference>
<dbReference type="Pfam" id="PF00072">
    <property type="entry name" value="Response_reg"/>
    <property type="match status" value="1"/>
</dbReference>
<dbReference type="SMART" id="SM00448">
    <property type="entry name" value="REC"/>
    <property type="match status" value="1"/>
</dbReference>
<dbReference type="InterPro" id="IPR008813">
    <property type="entry name" value="Plasmid_replication_RepL"/>
</dbReference>
<name>A0ABS2WTA6_9BACT</name>
<dbReference type="Gene3D" id="3.40.50.2300">
    <property type="match status" value="1"/>
</dbReference>
<evidence type="ECO:0000256" key="4">
    <source>
        <dbReference type="ARBA" id="ARBA00022779"/>
    </source>
</evidence>
<evidence type="ECO:0000256" key="6">
    <source>
        <dbReference type="PROSITE-ProRule" id="PRU00169"/>
    </source>
</evidence>
<comment type="caution">
    <text evidence="8">The sequence shown here is derived from an EMBL/GenBank/DDBJ whole genome shotgun (WGS) entry which is preliminary data.</text>
</comment>
<keyword evidence="9" id="KW-1185">Reference proteome</keyword>
<dbReference type="InterPro" id="IPR001789">
    <property type="entry name" value="Sig_transdc_resp-reg_receiver"/>
</dbReference>
<dbReference type="InterPro" id="IPR050595">
    <property type="entry name" value="Bact_response_regulator"/>
</dbReference>
<keyword evidence="2" id="KW-0145">Chemotaxis</keyword>
<sequence>MDLDSLKECVVLYVEDEASAREQTCLILADFVKEVVVAKDGKEGLEKALEREFDVIITDIMMPQLDGIAMVRALREEHHQTTPVIITTAFTETAYLIEAIRLRVEGFITKPLNIKELINALYSAVLPKIQDKKLQGCAHVVEALSALIGGKKIAILRYMIDRRDQNNVFHGAYHEIMEEVGVSKPTVVNMFKQMIAAGILEKVKNKVYRFKQSELIGKEEA</sequence>
<keyword evidence="5" id="KW-0902">Two-component regulatory system</keyword>
<dbReference type="RefSeq" id="WP_205459440.1">
    <property type="nucleotide sequence ID" value="NZ_JAFHKK010000019.1"/>
</dbReference>
<dbReference type="Proteomes" id="UP000703590">
    <property type="component" value="Unassembled WGS sequence"/>
</dbReference>
<proteinExistence type="predicted"/>
<comment type="cofactor">
    <cofactor evidence="1">
        <name>Mg(2+)</name>
        <dbReference type="ChEBI" id="CHEBI:18420"/>
    </cofactor>
</comment>
<evidence type="ECO:0000313" key="8">
    <source>
        <dbReference type="EMBL" id="MBN2964891.1"/>
    </source>
</evidence>
<gene>
    <name evidence="8" type="ORF">JWV37_08860</name>
</gene>
<evidence type="ECO:0000259" key="7">
    <source>
        <dbReference type="PROSITE" id="PS50110"/>
    </source>
</evidence>
<dbReference type="EMBL" id="JAFHKK010000019">
    <property type="protein sequence ID" value="MBN2964891.1"/>
    <property type="molecule type" value="Genomic_DNA"/>
</dbReference>
<evidence type="ECO:0000256" key="1">
    <source>
        <dbReference type="ARBA" id="ARBA00001946"/>
    </source>
</evidence>
<reference evidence="9" key="1">
    <citation type="submission" date="2021-02" db="EMBL/GenBank/DDBJ databases">
        <title>Sulfurospirillum tamanensis sp. nov.</title>
        <authorList>
            <person name="Merkel A.Y."/>
        </authorList>
    </citation>
    <scope>NUCLEOTIDE SEQUENCE [LARGE SCALE GENOMIC DNA]</scope>
    <source>
        <strain evidence="9">T05b</strain>
    </source>
</reference>
<dbReference type="InterPro" id="IPR011006">
    <property type="entry name" value="CheY-like_superfamily"/>
</dbReference>
<organism evidence="8 9">
    <name type="scientific">Sulfurospirillum tamanense</name>
    <dbReference type="NCBI Taxonomy" id="2813362"/>
    <lineage>
        <taxon>Bacteria</taxon>
        <taxon>Pseudomonadati</taxon>
        <taxon>Campylobacterota</taxon>
        <taxon>Epsilonproteobacteria</taxon>
        <taxon>Campylobacterales</taxon>
        <taxon>Sulfurospirillaceae</taxon>
        <taxon>Sulfurospirillum</taxon>
    </lineage>
</organism>
<keyword evidence="3 6" id="KW-0597">Phosphoprotein</keyword>
<dbReference type="PANTHER" id="PTHR44591:SF14">
    <property type="entry name" value="PROTEIN PILG"/>
    <property type="match status" value="1"/>
</dbReference>
<dbReference type="InterPro" id="IPR036390">
    <property type="entry name" value="WH_DNA-bd_sf"/>
</dbReference>